<evidence type="ECO:0000313" key="5">
    <source>
        <dbReference type="EMBL" id="NDV31092.1"/>
    </source>
</evidence>
<dbReference type="PRINTS" id="PR00633">
    <property type="entry name" value="RCCNDNSATION"/>
</dbReference>
<dbReference type="EMBL" id="GIBP01002123">
    <property type="protein sequence ID" value="NDV31092.1"/>
    <property type="molecule type" value="Transcribed_RNA"/>
</dbReference>
<feature type="repeat" description="RCC1" evidence="2">
    <location>
        <begin position="59"/>
        <end position="114"/>
    </location>
</feature>
<feature type="repeat" description="RCC1" evidence="2">
    <location>
        <begin position="163"/>
        <end position="212"/>
    </location>
</feature>
<dbReference type="PROSITE" id="PS50012">
    <property type="entry name" value="RCC1_3"/>
    <property type="match status" value="3"/>
</dbReference>
<dbReference type="Pfam" id="PF00415">
    <property type="entry name" value="RCC1"/>
    <property type="match status" value="3"/>
</dbReference>
<dbReference type="Gene3D" id="2.130.10.30">
    <property type="entry name" value="Regulator of chromosome condensation 1/beta-lactamase-inhibitor protein II"/>
    <property type="match status" value="1"/>
</dbReference>
<keyword evidence="1" id="KW-0677">Repeat</keyword>
<dbReference type="PANTHER" id="PTHR22870:SF466">
    <property type="entry name" value="ANKYRIN REPEAT-CONTAINING PROTEIN"/>
    <property type="match status" value="1"/>
</dbReference>
<sequence length="489" mass="54242">MALDDSNEIWTWGTGQRGQLGNGPEVIYIPKPKKLVIKNEKFKFIAAGELNSLGITVSGDIWMWGSNVCGQLCNGKTDKNSKFVSVPTPITNPSKITFLTAALGINHVYALSDNYVLYFWGRSITNPEVVCTSPTEIACPAEGSVFVEVATSPHHALALTDKGMVYAWGASAYLQTGQDTINTLSEPKLVPWITQVIALSCGTFFSVVLSLSASEEDAPTEQEFQEARSIITCKDKLRSSPHKLATQQKRKSMKSLGKRNSLKAPGNTNRLSSQPPVHKLPDSHKKKRLSGVQQGMPPLSIPPPQDHPASAKLDSPKTPKSSKIDSHKLSASHNPERDTSHREYKEAEPLISYEDPANAVETAEVKRKRVGSDGEKKVGMMKGLTRGFSEKILKDTRITIKQEVKLSDNSSVRSLSARNSFKNLSLEVIEKVSRTNEKPDQKKIFQIQQELLELDREEQKLLKEVKRIQQEIHQVQKKQSSLITQLHNS</sequence>
<reference evidence="5" key="1">
    <citation type="journal article" date="2020" name="J. Eukaryot. Microbiol.">
        <title>De novo Sequencing, Assembly and Annotation of the Transcriptome for the Free-Living Testate Amoeba Arcella intermedia.</title>
        <authorList>
            <person name="Ribeiro G.M."/>
            <person name="Porfirio-Sousa A.L."/>
            <person name="Maurer-Alcala X.X."/>
            <person name="Katz L.A."/>
            <person name="Lahr D.J.G."/>
        </authorList>
    </citation>
    <scope>NUCLEOTIDE SEQUENCE</scope>
</reference>
<organism evidence="5">
    <name type="scientific">Arcella intermedia</name>
    <dbReference type="NCBI Taxonomy" id="1963864"/>
    <lineage>
        <taxon>Eukaryota</taxon>
        <taxon>Amoebozoa</taxon>
        <taxon>Tubulinea</taxon>
        <taxon>Elardia</taxon>
        <taxon>Arcellinida</taxon>
        <taxon>Sphaerothecina</taxon>
        <taxon>Arcellidae</taxon>
        <taxon>Arcella</taxon>
    </lineage>
</organism>
<accession>A0A6B2L284</accession>
<feature type="compositionally biased region" description="Polar residues" evidence="4">
    <location>
        <begin position="266"/>
        <end position="275"/>
    </location>
</feature>
<dbReference type="InterPro" id="IPR051210">
    <property type="entry name" value="Ub_ligase/GEF_domain"/>
</dbReference>
<feature type="region of interest" description="Disordered" evidence="4">
    <location>
        <begin position="235"/>
        <end position="345"/>
    </location>
</feature>
<dbReference type="SUPFAM" id="SSF50985">
    <property type="entry name" value="RCC1/BLIP-II"/>
    <property type="match status" value="1"/>
</dbReference>
<keyword evidence="3" id="KW-0175">Coiled coil</keyword>
<dbReference type="InterPro" id="IPR000408">
    <property type="entry name" value="Reg_chr_condens"/>
</dbReference>
<feature type="coiled-coil region" evidence="3">
    <location>
        <begin position="444"/>
        <end position="478"/>
    </location>
</feature>
<evidence type="ECO:0000256" key="3">
    <source>
        <dbReference type="SAM" id="Coils"/>
    </source>
</evidence>
<evidence type="ECO:0000256" key="2">
    <source>
        <dbReference type="PROSITE-ProRule" id="PRU00235"/>
    </source>
</evidence>
<evidence type="ECO:0000256" key="4">
    <source>
        <dbReference type="SAM" id="MobiDB-lite"/>
    </source>
</evidence>
<name>A0A6B2L284_9EUKA</name>
<dbReference type="PANTHER" id="PTHR22870">
    <property type="entry name" value="REGULATOR OF CHROMOSOME CONDENSATION"/>
    <property type="match status" value="1"/>
</dbReference>
<feature type="compositionally biased region" description="Basic residues" evidence="4">
    <location>
        <begin position="248"/>
        <end position="261"/>
    </location>
</feature>
<feature type="compositionally biased region" description="Basic and acidic residues" evidence="4">
    <location>
        <begin position="314"/>
        <end position="345"/>
    </location>
</feature>
<evidence type="ECO:0000256" key="1">
    <source>
        <dbReference type="ARBA" id="ARBA00022737"/>
    </source>
</evidence>
<dbReference type="InterPro" id="IPR009091">
    <property type="entry name" value="RCC1/BLIP-II"/>
</dbReference>
<protein>
    <submittedName>
        <fullName evidence="5">Uncharacterized protein</fullName>
    </submittedName>
</protein>
<dbReference type="AlphaFoldDB" id="A0A6B2L284"/>
<feature type="repeat" description="RCC1" evidence="2">
    <location>
        <begin position="7"/>
        <end position="58"/>
    </location>
</feature>
<proteinExistence type="predicted"/>